<feature type="compositionally biased region" description="Polar residues" evidence="1">
    <location>
        <begin position="43"/>
        <end position="58"/>
    </location>
</feature>
<dbReference type="AlphaFoldDB" id="A0AAV9SRZ9"/>
<name>A0AAV9SRZ9_9TELE</name>
<dbReference type="Proteomes" id="UP001311232">
    <property type="component" value="Unassembled WGS sequence"/>
</dbReference>
<accession>A0AAV9SRZ9</accession>
<protein>
    <submittedName>
        <fullName evidence="2">Uncharacterized protein</fullName>
    </submittedName>
</protein>
<organism evidence="2 3">
    <name type="scientific">Crenichthys baileyi</name>
    <name type="common">White River springfish</name>
    <dbReference type="NCBI Taxonomy" id="28760"/>
    <lineage>
        <taxon>Eukaryota</taxon>
        <taxon>Metazoa</taxon>
        <taxon>Chordata</taxon>
        <taxon>Craniata</taxon>
        <taxon>Vertebrata</taxon>
        <taxon>Euteleostomi</taxon>
        <taxon>Actinopterygii</taxon>
        <taxon>Neopterygii</taxon>
        <taxon>Teleostei</taxon>
        <taxon>Neoteleostei</taxon>
        <taxon>Acanthomorphata</taxon>
        <taxon>Ovalentaria</taxon>
        <taxon>Atherinomorphae</taxon>
        <taxon>Cyprinodontiformes</taxon>
        <taxon>Goodeidae</taxon>
        <taxon>Crenichthys</taxon>
    </lineage>
</organism>
<evidence type="ECO:0000313" key="3">
    <source>
        <dbReference type="Proteomes" id="UP001311232"/>
    </source>
</evidence>
<gene>
    <name evidence="2" type="ORF">CRENBAI_012092</name>
</gene>
<evidence type="ECO:0000313" key="2">
    <source>
        <dbReference type="EMBL" id="KAK5623574.1"/>
    </source>
</evidence>
<proteinExistence type="predicted"/>
<evidence type="ECO:0000256" key="1">
    <source>
        <dbReference type="SAM" id="MobiDB-lite"/>
    </source>
</evidence>
<dbReference type="EMBL" id="JAHHUM010000024">
    <property type="protein sequence ID" value="KAK5623574.1"/>
    <property type="molecule type" value="Genomic_DNA"/>
</dbReference>
<comment type="caution">
    <text evidence="2">The sequence shown here is derived from an EMBL/GenBank/DDBJ whole genome shotgun (WGS) entry which is preliminary data.</text>
</comment>
<feature type="region of interest" description="Disordered" evidence="1">
    <location>
        <begin position="41"/>
        <end position="127"/>
    </location>
</feature>
<keyword evidence="3" id="KW-1185">Reference proteome</keyword>
<feature type="compositionally biased region" description="Basic and acidic residues" evidence="1">
    <location>
        <begin position="98"/>
        <end position="112"/>
    </location>
</feature>
<reference evidence="2 3" key="1">
    <citation type="submission" date="2021-06" db="EMBL/GenBank/DDBJ databases">
        <authorList>
            <person name="Palmer J.M."/>
        </authorList>
    </citation>
    <scope>NUCLEOTIDE SEQUENCE [LARGE SCALE GENOMIC DNA]</scope>
    <source>
        <strain evidence="2 3">MEX-2019</strain>
        <tissue evidence="2">Muscle</tissue>
    </source>
</reference>
<sequence>MEAVCPAPLAEIKNSNWRRFVPEPLWNRKEKRNRKWRRLELLQTGTGSEGSPSPNLSRALTGCEGGSSSDLFKTRPRTGLGAGSSDDGRSGVKPGAEASRRPSAEPRVEASHLRRGLWHGKEAEGET</sequence>